<feature type="compositionally biased region" description="Polar residues" evidence="1">
    <location>
        <begin position="34"/>
        <end position="49"/>
    </location>
</feature>
<feature type="compositionally biased region" description="Polar residues" evidence="1">
    <location>
        <begin position="224"/>
        <end position="244"/>
    </location>
</feature>
<organism evidence="2">
    <name type="scientific">uncultured marine virus</name>
    <dbReference type="NCBI Taxonomy" id="186617"/>
    <lineage>
        <taxon>Viruses</taxon>
        <taxon>environmental samples</taxon>
    </lineage>
</organism>
<feature type="region of interest" description="Disordered" evidence="1">
    <location>
        <begin position="218"/>
        <end position="246"/>
    </location>
</feature>
<accession>A0A0F7L734</accession>
<reference evidence="2" key="1">
    <citation type="journal article" date="2015" name="Front. Microbiol.">
        <title>Combining genomic sequencing methods to explore viral diversity and reveal potential virus-host interactions.</title>
        <authorList>
            <person name="Chow C.E."/>
            <person name="Winget D.M."/>
            <person name="White R.A.III."/>
            <person name="Hallam S.J."/>
            <person name="Suttle C.A."/>
        </authorList>
    </citation>
    <scope>NUCLEOTIDE SEQUENCE</scope>
    <source>
        <strain evidence="2">Oxic1_2</strain>
    </source>
</reference>
<name>A0A0F7L734_9VIRU</name>
<dbReference type="EMBL" id="KR029597">
    <property type="protein sequence ID" value="AKH47725.1"/>
    <property type="molecule type" value="Genomic_DNA"/>
</dbReference>
<evidence type="ECO:0000256" key="1">
    <source>
        <dbReference type="SAM" id="MobiDB-lite"/>
    </source>
</evidence>
<proteinExistence type="predicted"/>
<sequence length="335" mass="35992">MSGGGGGSGNDGSNDMQVSGAEAAYSNEAGISTHADTQNQHQSYTQDNNGPDPVASSFYDAQKGKPIGYGEGQVDPNLAKHTLGADTSTVGIMNRDSILEKDYQGNFNNIDTYSSQEIEKGYTDTGEKLSQVGAGKYMTKQEMYNTGIVEKDPNTGQDIQGRVRVNPNTGELERTNMSFAEHWQNAPEALKSSPTLRFLYSSGKNVGEWASKKGFQGYNEAGQKPNSYNFSNGNNDTTSNQGGNERNMMNALAPEAPYIVSGITPPTSSPASNWYANLGTTNTNQHSTDIATQYAAAKTAVSKTLQNKGPIGMLAVNQSPFYDWLKTNKLDKGIL</sequence>
<reference evidence="2" key="2">
    <citation type="submission" date="2015-03" db="EMBL/GenBank/DDBJ databases">
        <authorList>
            <person name="Chow C.-E.T."/>
            <person name="Winget D.M."/>
            <person name="White R.A.III."/>
            <person name="Hallam S.J."/>
            <person name="Suttle C.A."/>
        </authorList>
    </citation>
    <scope>NUCLEOTIDE SEQUENCE</scope>
    <source>
        <strain evidence="2">Oxic1_2</strain>
    </source>
</reference>
<feature type="region of interest" description="Disordered" evidence="1">
    <location>
        <begin position="1"/>
        <end position="75"/>
    </location>
</feature>
<protein>
    <submittedName>
        <fullName evidence="2">Uncharacterized protein</fullName>
    </submittedName>
</protein>
<feature type="compositionally biased region" description="Gly residues" evidence="1">
    <location>
        <begin position="1"/>
        <end position="10"/>
    </location>
</feature>
<evidence type="ECO:0000313" key="2">
    <source>
        <dbReference type="EMBL" id="AKH47725.1"/>
    </source>
</evidence>